<feature type="transmembrane region" description="Helical" evidence="5">
    <location>
        <begin position="148"/>
        <end position="166"/>
    </location>
</feature>
<dbReference type="SUPFAM" id="SSF103473">
    <property type="entry name" value="MFS general substrate transporter"/>
    <property type="match status" value="1"/>
</dbReference>
<evidence type="ECO:0000256" key="1">
    <source>
        <dbReference type="ARBA" id="ARBA00004141"/>
    </source>
</evidence>
<dbReference type="GO" id="GO:0022857">
    <property type="term" value="F:transmembrane transporter activity"/>
    <property type="evidence" value="ECO:0007669"/>
    <property type="project" value="InterPro"/>
</dbReference>
<organism evidence="7 8">
    <name type="scientific">Meganyctiphanes norvegica</name>
    <name type="common">Northern krill</name>
    <name type="synonym">Thysanopoda norvegica</name>
    <dbReference type="NCBI Taxonomy" id="48144"/>
    <lineage>
        <taxon>Eukaryota</taxon>
        <taxon>Metazoa</taxon>
        <taxon>Ecdysozoa</taxon>
        <taxon>Arthropoda</taxon>
        <taxon>Crustacea</taxon>
        <taxon>Multicrustacea</taxon>
        <taxon>Malacostraca</taxon>
        <taxon>Eumalacostraca</taxon>
        <taxon>Eucarida</taxon>
        <taxon>Euphausiacea</taxon>
        <taxon>Euphausiidae</taxon>
        <taxon>Meganyctiphanes</taxon>
    </lineage>
</organism>
<evidence type="ECO:0000259" key="6">
    <source>
        <dbReference type="PROSITE" id="PS50850"/>
    </source>
</evidence>
<feature type="transmembrane region" description="Helical" evidence="5">
    <location>
        <begin position="233"/>
        <end position="253"/>
    </location>
</feature>
<feature type="transmembrane region" description="Helical" evidence="5">
    <location>
        <begin position="359"/>
        <end position="380"/>
    </location>
</feature>
<proteinExistence type="predicted"/>
<evidence type="ECO:0000256" key="3">
    <source>
        <dbReference type="ARBA" id="ARBA00022989"/>
    </source>
</evidence>
<dbReference type="InterPro" id="IPR020846">
    <property type="entry name" value="MFS_dom"/>
</dbReference>
<dbReference type="PROSITE" id="PS50850">
    <property type="entry name" value="MFS"/>
    <property type="match status" value="1"/>
</dbReference>
<keyword evidence="3 5" id="KW-1133">Transmembrane helix</keyword>
<keyword evidence="2 5" id="KW-0812">Transmembrane</keyword>
<feature type="transmembrane region" description="Helical" evidence="5">
    <location>
        <begin position="446"/>
        <end position="465"/>
    </location>
</feature>
<evidence type="ECO:0000256" key="4">
    <source>
        <dbReference type="ARBA" id="ARBA00023136"/>
    </source>
</evidence>
<feature type="non-terminal residue" evidence="7">
    <location>
        <position position="524"/>
    </location>
</feature>
<feature type="transmembrane region" description="Helical" evidence="5">
    <location>
        <begin position="389"/>
        <end position="410"/>
    </location>
</feature>
<feature type="transmembrane region" description="Helical" evidence="5">
    <location>
        <begin position="416"/>
        <end position="434"/>
    </location>
</feature>
<dbReference type="Gene3D" id="1.20.1250.20">
    <property type="entry name" value="MFS general substrate transporter like domains"/>
    <property type="match status" value="1"/>
</dbReference>
<name>A0AAV2Q7M4_MEGNR</name>
<feature type="transmembrane region" description="Helical" evidence="5">
    <location>
        <begin position="328"/>
        <end position="347"/>
    </location>
</feature>
<comment type="caution">
    <text evidence="7">The sequence shown here is derived from an EMBL/GenBank/DDBJ whole genome shotgun (WGS) entry which is preliminary data.</text>
</comment>
<feature type="transmembrane region" description="Helical" evidence="5">
    <location>
        <begin position="206"/>
        <end position="227"/>
    </location>
</feature>
<feature type="domain" description="Major facilitator superfamily (MFS) profile" evidence="6">
    <location>
        <begin position="78"/>
        <end position="499"/>
    </location>
</feature>
<feature type="transmembrane region" description="Helical" evidence="5">
    <location>
        <begin position="172"/>
        <end position="194"/>
    </location>
</feature>
<reference evidence="7 8" key="1">
    <citation type="submission" date="2024-05" db="EMBL/GenBank/DDBJ databases">
        <authorList>
            <person name="Wallberg A."/>
        </authorList>
    </citation>
    <scope>NUCLEOTIDE SEQUENCE [LARGE SCALE GENOMIC DNA]</scope>
</reference>
<dbReference type="Pfam" id="PF00083">
    <property type="entry name" value="Sugar_tr"/>
    <property type="match status" value="1"/>
</dbReference>
<keyword evidence="4 5" id="KW-0472">Membrane</keyword>
<evidence type="ECO:0000256" key="2">
    <source>
        <dbReference type="ARBA" id="ARBA00022692"/>
    </source>
</evidence>
<feature type="transmembrane region" description="Helical" evidence="5">
    <location>
        <begin position="477"/>
        <end position="494"/>
    </location>
</feature>
<dbReference type="AlphaFoldDB" id="A0AAV2Q7M4"/>
<comment type="subcellular location">
    <subcellularLocation>
        <location evidence="1">Membrane</location>
        <topology evidence="1">Multi-pass membrane protein</topology>
    </subcellularLocation>
</comment>
<dbReference type="InterPro" id="IPR036259">
    <property type="entry name" value="MFS_trans_sf"/>
</dbReference>
<evidence type="ECO:0000256" key="5">
    <source>
        <dbReference type="SAM" id="Phobius"/>
    </source>
</evidence>
<dbReference type="InterPro" id="IPR005828">
    <property type="entry name" value="MFS_sugar_transport-like"/>
</dbReference>
<gene>
    <name evidence="7" type="ORF">MNOR_LOCUS8639</name>
</gene>
<sequence>MDAALDKIGMGLWQFSPIFTISMVQAFAAVGFINSVFINQPYESNCISTFNTSLFDIEKPNIQESNANTLSTSDTACYIYQRHDTGLLMFYDKSVFLDAWSVDSTIASEFSIHGDRNWLSPFYQMAFVIGVMIGDLGGTFSDSFGRIFTIRLATVGCTIGQLLISFSPYLSVIIFCRILSGISYSLINGAAYNLVMETTPVKYRSLVSTLIGLPYYISAMLLGLSAYNIRNWRLLHLINSIYVVILPFSVVFLKASPHWLLQKGRIKEANEVIELAYKCNKRNTPPENLFPHQKNTEELNNNTSIGEKDVNKDTGTITSLFKTTKMRLISVVHSILFTFIGFIYYGIPLDANNFTDSPYFYLILIESMEICPSLLGSLIINRLGNINSITILSIIAGICMVAIMICQYWIVDWILIVVAKMSVGLIFLICWILSSELFPTSIRSTGFGMSNFACHFGSLIASYIFDTTARKYPMVPNIISAIFCFLSSFLVRFLPETCGEPLCENISDIEKRKIKVFHIALHRL</sequence>
<dbReference type="GO" id="GO:0016020">
    <property type="term" value="C:membrane"/>
    <property type="evidence" value="ECO:0007669"/>
    <property type="project" value="UniProtKB-SubCell"/>
</dbReference>
<feature type="transmembrane region" description="Helical" evidence="5">
    <location>
        <begin position="12"/>
        <end position="33"/>
    </location>
</feature>
<evidence type="ECO:0000313" key="8">
    <source>
        <dbReference type="Proteomes" id="UP001497623"/>
    </source>
</evidence>
<keyword evidence="8" id="KW-1185">Reference proteome</keyword>
<dbReference type="EMBL" id="CAXKWB010004037">
    <property type="protein sequence ID" value="CAL4071761.1"/>
    <property type="molecule type" value="Genomic_DNA"/>
</dbReference>
<protein>
    <recommendedName>
        <fullName evidence="6">Major facilitator superfamily (MFS) profile domain-containing protein</fullName>
    </recommendedName>
</protein>
<evidence type="ECO:0000313" key="7">
    <source>
        <dbReference type="EMBL" id="CAL4071761.1"/>
    </source>
</evidence>
<accession>A0AAV2Q7M4</accession>
<dbReference type="Proteomes" id="UP001497623">
    <property type="component" value="Unassembled WGS sequence"/>
</dbReference>
<dbReference type="PANTHER" id="PTHR24064">
    <property type="entry name" value="SOLUTE CARRIER FAMILY 22 MEMBER"/>
    <property type="match status" value="1"/>
</dbReference>